<dbReference type="InterPro" id="IPR005489">
    <property type="entry name" value="DUF257"/>
</dbReference>
<dbReference type="HOGENOM" id="CLU_102063_1_0_2"/>
<dbReference type="EMBL" id="CP000855">
    <property type="protein sequence ID" value="ACJ15917.1"/>
    <property type="molecule type" value="Genomic_DNA"/>
</dbReference>
<accession>B6YTN0</accession>
<dbReference type="RefSeq" id="WP_012571389.1">
    <property type="nucleotide sequence ID" value="NC_011529.1"/>
</dbReference>
<dbReference type="Pfam" id="PF03192">
    <property type="entry name" value="DUF257"/>
    <property type="match status" value="1"/>
</dbReference>
<proteinExistence type="predicted"/>
<dbReference type="PATRIC" id="fig|523850.10.peg.434"/>
<dbReference type="KEGG" id="ton:TON_0432"/>
<name>B6YTN0_THEON</name>
<dbReference type="AlphaFoldDB" id="B6YTN0"/>
<organism evidence="1 2">
    <name type="scientific">Thermococcus onnurineus (strain NA1)</name>
    <dbReference type="NCBI Taxonomy" id="523850"/>
    <lineage>
        <taxon>Archaea</taxon>
        <taxon>Methanobacteriati</taxon>
        <taxon>Methanobacteriota</taxon>
        <taxon>Thermococci</taxon>
        <taxon>Thermococcales</taxon>
        <taxon>Thermococcaceae</taxon>
        <taxon>Thermococcus</taxon>
    </lineage>
</organism>
<protein>
    <recommendedName>
        <fullName evidence="3">KaiC-like domain-containing protein</fullName>
    </recommendedName>
</protein>
<evidence type="ECO:0000313" key="2">
    <source>
        <dbReference type="Proteomes" id="UP000002727"/>
    </source>
</evidence>
<reference evidence="1 2" key="1">
    <citation type="journal article" date="2008" name="J. Bacteriol.">
        <title>The complete genome sequence of Thermococcus onnurineus NA1 reveals a mixed heterotrophic and carboxydotrophic metabolism.</title>
        <authorList>
            <person name="Lee H.S."/>
            <person name="Kang S.G."/>
            <person name="Bae S.S."/>
            <person name="Lim J.K."/>
            <person name="Cho Y."/>
            <person name="Kim Y.J."/>
            <person name="Jeon J.H."/>
            <person name="Cha S.S."/>
            <person name="Kwon K.K."/>
            <person name="Kim H.T."/>
            <person name="Park C.J."/>
            <person name="Lee H.W."/>
            <person name="Kim S.I."/>
            <person name="Chun J."/>
            <person name="Colwell R.R."/>
            <person name="Kim S.J."/>
            <person name="Lee J.H."/>
        </authorList>
    </citation>
    <scope>NUCLEOTIDE SEQUENCE [LARGE SCALE GENOMIC DNA]</scope>
    <source>
        <strain evidence="1 2">NA1</strain>
    </source>
</reference>
<dbReference type="GeneID" id="7016727"/>
<dbReference type="OrthoDB" id="97676at2157"/>
<evidence type="ECO:0008006" key="3">
    <source>
        <dbReference type="Google" id="ProtNLM"/>
    </source>
</evidence>
<dbReference type="STRING" id="523850.TON_0432"/>
<gene>
    <name evidence="1" type="ordered locus">TON_0432</name>
</gene>
<dbReference type="Proteomes" id="UP000002727">
    <property type="component" value="Chromosome"/>
</dbReference>
<sequence>MKALEDFVRSFKMGETVTVELSSCSPLHLIFYSALKFAQEKGTNVLILDGFDRLAIIVQDLKSVGIDVDLDNLDVIKGGGTLRTGNIIAHIDVSHDERVYIRKYRDTFRRYLSSHSKTVLLVLGLEEFVMKSNAGIRDEMFFMDLLRSFLNVPQRIAVYFINPSLISERARAQLEELSTRVISVECSNGILVKIKKSIKPEEQGVEILVPMDHIIESEPHQGS</sequence>
<dbReference type="eggNOG" id="arCOG03789">
    <property type="taxonomic scope" value="Archaea"/>
</dbReference>
<evidence type="ECO:0000313" key="1">
    <source>
        <dbReference type="EMBL" id="ACJ15917.1"/>
    </source>
</evidence>
<keyword evidence="2" id="KW-1185">Reference proteome</keyword>
<dbReference type="Gene3D" id="3.40.50.11570">
    <property type="entry name" value="Protein of unknown function DUF257"/>
    <property type="match status" value="1"/>
</dbReference>